<dbReference type="EMBL" id="JALBCA010000082">
    <property type="protein sequence ID" value="KAI2383891.1"/>
    <property type="molecule type" value="Genomic_DNA"/>
</dbReference>
<protein>
    <submittedName>
        <fullName evidence="1">Uncharacterized protein</fullName>
    </submittedName>
</protein>
<evidence type="ECO:0000313" key="1">
    <source>
        <dbReference type="EMBL" id="KAI2383891.1"/>
    </source>
</evidence>
<organism evidence="1">
    <name type="scientific">Ophidiomyces ophidiicola</name>
    <dbReference type="NCBI Taxonomy" id="1387563"/>
    <lineage>
        <taxon>Eukaryota</taxon>
        <taxon>Fungi</taxon>
        <taxon>Dikarya</taxon>
        <taxon>Ascomycota</taxon>
        <taxon>Pezizomycotina</taxon>
        <taxon>Eurotiomycetes</taxon>
        <taxon>Eurotiomycetidae</taxon>
        <taxon>Onygenales</taxon>
        <taxon>Onygenaceae</taxon>
        <taxon>Ophidiomyces</taxon>
    </lineage>
</organism>
<accession>A0ACB8URZ2</accession>
<proteinExistence type="predicted"/>
<comment type="caution">
    <text evidence="1">The sequence shown here is derived from an EMBL/GenBank/DDBJ whole genome shotgun (WGS) entry which is preliminary data.</text>
</comment>
<name>A0ACB8URZ2_9EURO</name>
<gene>
    <name evidence="1" type="ORF">LOY88_004981</name>
</gene>
<sequence>MQNEGSHGFRIGVMKKEKQISKKPYGFANLGWALLAQGKLDECNALFLENLAGREKALGKDDKESARTGLILYVLGNVQATQQLWDASFEYHQRALRHMFATVGEKDFYTANVIHKVAEHLIRLDENDEALAMVNKALDIWCVDRNVHKIEIARTTFLKGKLFETMGKIQNR</sequence>
<reference evidence="1" key="1">
    <citation type="journal article" date="2022" name="bioRxiv">
        <title>Population genetic analysis of Ophidiomyces ophidiicola, the causative agent of snake fungal disease, indicates recent introductions to the USA.</title>
        <authorList>
            <person name="Ladner J.T."/>
            <person name="Palmer J.M."/>
            <person name="Ettinger C.L."/>
            <person name="Stajich J.E."/>
            <person name="Farrell T.M."/>
            <person name="Glorioso B.M."/>
            <person name="Lawson B."/>
            <person name="Price S.J."/>
            <person name="Stengle A.G."/>
            <person name="Grear D.A."/>
            <person name="Lorch J.M."/>
        </authorList>
    </citation>
    <scope>NUCLEOTIDE SEQUENCE</scope>
    <source>
        <strain evidence="1">NWHC 24266-5</strain>
    </source>
</reference>